<dbReference type="AlphaFoldDB" id="A0A843XN92"/>
<organism evidence="2 3">
    <name type="scientific">Colocasia esculenta</name>
    <name type="common">Wild taro</name>
    <name type="synonym">Arum esculentum</name>
    <dbReference type="NCBI Taxonomy" id="4460"/>
    <lineage>
        <taxon>Eukaryota</taxon>
        <taxon>Viridiplantae</taxon>
        <taxon>Streptophyta</taxon>
        <taxon>Embryophyta</taxon>
        <taxon>Tracheophyta</taxon>
        <taxon>Spermatophyta</taxon>
        <taxon>Magnoliopsida</taxon>
        <taxon>Liliopsida</taxon>
        <taxon>Araceae</taxon>
        <taxon>Aroideae</taxon>
        <taxon>Colocasieae</taxon>
        <taxon>Colocasia</taxon>
    </lineage>
</organism>
<sequence length="266" mass="29177">MGLLLCWCCDRSAHRDTRRGICPVGRDLVAMRFPITIRIVVTTPCPCLALEGLSHSEVVFVSWDPHPRERVEGVPWATSVLELAAELADSRAEWKMRFGQRRRVVCRALLSGSCVGRSGVGRQLGQAAVVRAFLWWLYLALLERLEARARLASRGLVSCTAVIAWPCLFYVGIVGLALLAHASGGFRFGVLSVPPSTIWRSEVSVLVVRRPSHVVARWSPRVCVMTLVGGLGIALFCSVALKYPIVGTGNPDWALFARLTPPTSFS</sequence>
<dbReference type="EMBL" id="NMUH01010195">
    <property type="protein sequence ID" value="MQM20796.1"/>
    <property type="molecule type" value="Genomic_DNA"/>
</dbReference>
<keyword evidence="3" id="KW-1185">Reference proteome</keyword>
<gene>
    <name evidence="2" type="ORF">Taro_053824</name>
</gene>
<name>A0A843XN92_COLES</name>
<protein>
    <submittedName>
        <fullName evidence="2">Uncharacterized protein</fullName>
    </submittedName>
</protein>
<dbReference type="Proteomes" id="UP000652761">
    <property type="component" value="Unassembled WGS sequence"/>
</dbReference>
<comment type="caution">
    <text evidence="2">The sequence shown here is derived from an EMBL/GenBank/DDBJ whole genome shotgun (WGS) entry which is preliminary data.</text>
</comment>
<keyword evidence="1" id="KW-0472">Membrane</keyword>
<accession>A0A843XN92</accession>
<evidence type="ECO:0000313" key="2">
    <source>
        <dbReference type="EMBL" id="MQM20796.1"/>
    </source>
</evidence>
<proteinExistence type="predicted"/>
<feature type="transmembrane region" description="Helical" evidence="1">
    <location>
        <begin position="155"/>
        <end position="180"/>
    </location>
</feature>
<evidence type="ECO:0000313" key="3">
    <source>
        <dbReference type="Proteomes" id="UP000652761"/>
    </source>
</evidence>
<feature type="transmembrane region" description="Helical" evidence="1">
    <location>
        <begin position="218"/>
        <end position="241"/>
    </location>
</feature>
<reference evidence="2" key="1">
    <citation type="submission" date="2017-07" db="EMBL/GenBank/DDBJ databases">
        <title>Taro Niue Genome Assembly and Annotation.</title>
        <authorList>
            <person name="Atibalentja N."/>
            <person name="Keating K."/>
            <person name="Fields C.J."/>
        </authorList>
    </citation>
    <scope>NUCLEOTIDE SEQUENCE</scope>
    <source>
        <strain evidence="2">Niue_2</strain>
        <tissue evidence="2">Leaf</tissue>
    </source>
</reference>
<evidence type="ECO:0000256" key="1">
    <source>
        <dbReference type="SAM" id="Phobius"/>
    </source>
</evidence>
<keyword evidence="1" id="KW-1133">Transmembrane helix</keyword>
<keyword evidence="1" id="KW-0812">Transmembrane</keyword>